<dbReference type="CDD" id="cd04301">
    <property type="entry name" value="NAT_SF"/>
    <property type="match status" value="1"/>
</dbReference>
<dbReference type="Gene3D" id="3.40.630.30">
    <property type="match status" value="1"/>
</dbReference>
<dbReference type="InterPro" id="IPR016181">
    <property type="entry name" value="Acyl_CoA_acyltransferase"/>
</dbReference>
<evidence type="ECO:0000313" key="2">
    <source>
        <dbReference type="EMBL" id="KAJ6437416.1"/>
    </source>
</evidence>
<comment type="caution">
    <text evidence="2">The sequence shown here is derived from an EMBL/GenBank/DDBJ whole genome shotgun (WGS) entry which is preliminary data.</text>
</comment>
<reference evidence="2" key="1">
    <citation type="submission" date="2023-01" db="EMBL/GenBank/DDBJ databases">
        <title>The growth and conidiation of Purpureocillium lavendulum are regulated by nitrogen source and histone H3K14 acetylation.</title>
        <authorList>
            <person name="Tang P."/>
            <person name="Han J."/>
            <person name="Zhang C."/>
            <person name="Tang P."/>
            <person name="Qi F."/>
            <person name="Zhang K."/>
            <person name="Liang L."/>
        </authorList>
    </citation>
    <scope>NUCLEOTIDE SEQUENCE</scope>
    <source>
        <strain evidence="2">YMF1.00683</strain>
    </source>
</reference>
<accession>A0AB34FF32</accession>
<evidence type="ECO:0000259" key="1">
    <source>
        <dbReference type="PROSITE" id="PS51186"/>
    </source>
</evidence>
<proteinExistence type="predicted"/>
<dbReference type="EMBL" id="JAQHRD010000012">
    <property type="protein sequence ID" value="KAJ6437416.1"/>
    <property type="molecule type" value="Genomic_DNA"/>
</dbReference>
<organism evidence="2 3">
    <name type="scientific">Purpureocillium lavendulum</name>
    <dbReference type="NCBI Taxonomy" id="1247861"/>
    <lineage>
        <taxon>Eukaryota</taxon>
        <taxon>Fungi</taxon>
        <taxon>Dikarya</taxon>
        <taxon>Ascomycota</taxon>
        <taxon>Pezizomycotina</taxon>
        <taxon>Sordariomycetes</taxon>
        <taxon>Hypocreomycetidae</taxon>
        <taxon>Hypocreales</taxon>
        <taxon>Ophiocordycipitaceae</taxon>
        <taxon>Purpureocillium</taxon>
    </lineage>
</organism>
<protein>
    <submittedName>
        <fullName evidence="2">Chitinase</fullName>
    </submittedName>
</protein>
<dbReference type="AlphaFoldDB" id="A0AB34FF32"/>
<dbReference type="PANTHER" id="PTHR43415:SF3">
    <property type="entry name" value="GNAT-FAMILY ACETYLTRANSFERASE"/>
    <property type="match status" value="1"/>
</dbReference>
<dbReference type="SUPFAM" id="SSF55729">
    <property type="entry name" value="Acyl-CoA N-acyltransferases (Nat)"/>
    <property type="match status" value="1"/>
</dbReference>
<dbReference type="Proteomes" id="UP001163105">
    <property type="component" value="Unassembled WGS sequence"/>
</dbReference>
<keyword evidence="3" id="KW-1185">Reference proteome</keyword>
<sequence length="246" mass="27334">MNAKPAAASVMEFITEEMHDCFRTSRLEFVRIDDNKDQIKAFIQKNETPDVQALASLSMPMPYGKADADRVATLMTKALLGAAIFLRPDEAAKHVVVDDDGGKEVKAQGSQQQTTGGGGGGIMIGTICLGWGGVTPQLFTNRSASLGIAIARRYQNRGYGREAIDWMLDWAFRHGGLHTVRISALSYNDRAVHLYEKMGFVLEGRLRDSKRFNRKWYDEVLFSMKEGEWAQLRGIATEPDDDDGLV</sequence>
<evidence type="ECO:0000313" key="3">
    <source>
        <dbReference type="Proteomes" id="UP001163105"/>
    </source>
</evidence>
<gene>
    <name evidence="2" type="ORF">O9K51_09972</name>
</gene>
<dbReference type="PROSITE" id="PS51186">
    <property type="entry name" value="GNAT"/>
    <property type="match status" value="1"/>
</dbReference>
<dbReference type="Pfam" id="PF00583">
    <property type="entry name" value="Acetyltransf_1"/>
    <property type="match status" value="1"/>
</dbReference>
<feature type="domain" description="N-acetyltransferase" evidence="1">
    <location>
        <begin position="59"/>
        <end position="218"/>
    </location>
</feature>
<name>A0AB34FF32_9HYPO</name>
<dbReference type="InterPro" id="IPR000182">
    <property type="entry name" value="GNAT_dom"/>
</dbReference>
<dbReference type="PANTHER" id="PTHR43415">
    <property type="entry name" value="SPERMIDINE N(1)-ACETYLTRANSFERASE"/>
    <property type="match status" value="1"/>
</dbReference>
<dbReference type="GO" id="GO:0016747">
    <property type="term" value="F:acyltransferase activity, transferring groups other than amino-acyl groups"/>
    <property type="evidence" value="ECO:0007669"/>
    <property type="project" value="InterPro"/>
</dbReference>